<gene>
    <name evidence="2" type="ORF">SteCoe_17289</name>
</gene>
<sequence length="588" mass="67670">MASRTIKTTHTEELKVTTDKMPEPLPSAPLVTFDLNLSNLQDYLNKVSSLINRHTLYIQNLTEEINTKVSQLDGFEILEGIALSIPNEIGGRKPRNNDWKDGISASTSGIQGMCDEITKLESHKKKTQKKLKELKNTLSSKISTEKFESEKKILEDKIQDKISKDEFLKKISSFENMVKQVEESFHEKAAEMDKKVSELEVNTLWKIRDCENLLKTRVNEKFVWDAINTLEQKIKKEQENLESGRMKKHQNLFEILEKELKQLEGEMLNRTQQAKKSIEDIEKILPKKIDEDQYKYLLSLINKEQDDPYKSSIKSIEKKIKELEDKIQTFIYKIPDDPSEDILKLTGQLEYLRSEIEKKAEREPILEIINSLKNVKPQIVQSQPQELGELWKFREKTLQNFDKIDEKFEKLSKAMDLTVIKRALASKANEDQTKEEFISVGQRLLDLEHNQNEISKELDRVNLLIRRILQTIEDLGNKSGFALISKKSFVNNCLSCGRGDSSYIPTIPHVQGYDGRFYKADMSAFNPGVSDPDWKFKEDEIPISKSPISMTKLQKVGLNSVLGKDLSNSLSTASLNPKKGFRPLSARK</sequence>
<organism evidence="2 3">
    <name type="scientific">Stentor coeruleus</name>
    <dbReference type="NCBI Taxonomy" id="5963"/>
    <lineage>
        <taxon>Eukaryota</taxon>
        <taxon>Sar</taxon>
        <taxon>Alveolata</taxon>
        <taxon>Ciliophora</taxon>
        <taxon>Postciliodesmatophora</taxon>
        <taxon>Heterotrichea</taxon>
        <taxon>Heterotrichida</taxon>
        <taxon>Stentoridae</taxon>
        <taxon>Stentor</taxon>
    </lineage>
</organism>
<dbReference type="OrthoDB" id="297041at2759"/>
<dbReference type="EMBL" id="MPUH01000353">
    <property type="protein sequence ID" value="OMJ82123.1"/>
    <property type="molecule type" value="Genomic_DNA"/>
</dbReference>
<evidence type="ECO:0000313" key="2">
    <source>
        <dbReference type="EMBL" id="OMJ82123.1"/>
    </source>
</evidence>
<proteinExistence type="predicted"/>
<feature type="coiled-coil region" evidence="1">
    <location>
        <begin position="227"/>
        <end position="273"/>
    </location>
</feature>
<name>A0A1R2BZ96_9CILI</name>
<keyword evidence="1" id="KW-0175">Coiled coil</keyword>
<dbReference type="AlphaFoldDB" id="A0A1R2BZ96"/>
<reference evidence="2 3" key="1">
    <citation type="submission" date="2016-11" db="EMBL/GenBank/DDBJ databases">
        <title>The macronuclear genome of Stentor coeruleus: a giant cell with tiny introns.</title>
        <authorList>
            <person name="Slabodnick M."/>
            <person name="Ruby J.G."/>
            <person name="Reiff S.B."/>
            <person name="Swart E.C."/>
            <person name="Gosai S."/>
            <person name="Prabakaran S."/>
            <person name="Witkowska E."/>
            <person name="Larue G.E."/>
            <person name="Fisher S."/>
            <person name="Freeman R.M."/>
            <person name="Gunawardena J."/>
            <person name="Chu W."/>
            <person name="Stover N.A."/>
            <person name="Gregory B.D."/>
            <person name="Nowacki M."/>
            <person name="Derisi J."/>
            <person name="Roy S.W."/>
            <person name="Marshall W.F."/>
            <person name="Sood P."/>
        </authorList>
    </citation>
    <scope>NUCLEOTIDE SEQUENCE [LARGE SCALE GENOMIC DNA]</scope>
    <source>
        <strain evidence="2">WM001</strain>
    </source>
</reference>
<dbReference type="Proteomes" id="UP000187209">
    <property type="component" value="Unassembled WGS sequence"/>
</dbReference>
<evidence type="ECO:0000313" key="3">
    <source>
        <dbReference type="Proteomes" id="UP000187209"/>
    </source>
</evidence>
<accession>A0A1R2BZ96</accession>
<protein>
    <submittedName>
        <fullName evidence="2">Uncharacterized protein</fullName>
    </submittedName>
</protein>
<keyword evidence="3" id="KW-1185">Reference proteome</keyword>
<evidence type="ECO:0000256" key="1">
    <source>
        <dbReference type="SAM" id="Coils"/>
    </source>
</evidence>
<comment type="caution">
    <text evidence="2">The sequence shown here is derived from an EMBL/GenBank/DDBJ whole genome shotgun (WGS) entry which is preliminary data.</text>
</comment>
<feature type="coiled-coil region" evidence="1">
    <location>
        <begin position="117"/>
        <end position="184"/>
    </location>
</feature>